<gene>
    <name evidence="2" type="ORF">LTR97_012454</name>
</gene>
<organism evidence="2 3">
    <name type="scientific">Elasticomyces elasticus</name>
    <dbReference type="NCBI Taxonomy" id="574655"/>
    <lineage>
        <taxon>Eukaryota</taxon>
        <taxon>Fungi</taxon>
        <taxon>Dikarya</taxon>
        <taxon>Ascomycota</taxon>
        <taxon>Pezizomycotina</taxon>
        <taxon>Dothideomycetes</taxon>
        <taxon>Dothideomycetidae</taxon>
        <taxon>Mycosphaerellales</taxon>
        <taxon>Teratosphaeriaceae</taxon>
        <taxon>Elasticomyces</taxon>
    </lineage>
</organism>
<evidence type="ECO:0000313" key="2">
    <source>
        <dbReference type="EMBL" id="KAK5690265.1"/>
    </source>
</evidence>
<dbReference type="PANTHER" id="PTHR37017">
    <property type="entry name" value="AB HYDROLASE-1 DOMAIN-CONTAINING PROTEIN-RELATED"/>
    <property type="match status" value="1"/>
</dbReference>
<dbReference type="SUPFAM" id="SSF53474">
    <property type="entry name" value="alpha/beta-Hydrolases"/>
    <property type="match status" value="1"/>
</dbReference>
<dbReference type="InterPro" id="IPR029058">
    <property type="entry name" value="AB_hydrolase_fold"/>
</dbReference>
<dbReference type="Pfam" id="PF12697">
    <property type="entry name" value="Abhydrolase_6"/>
    <property type="match status" value="1"/>
</dbReference>
<evidence type="ECO:0000259" key="1">
    <source>
        <dbReference type="Pfam" id="PF12697"/>
    </source>
</evidence>
<protein>
    <recommendedName>
        <fullName evidence="1">AB hydrolase-1 domain-containing protein</fullName>
    </recommendedName>
</protein>
<proteinExistence type="predicted"/>
<reference evidence="2" key="1">
    <citation type="submission" date="2023-08" db="EMBL/GenBank/DDBJ databases">
        <title>Black Yeasts Isolated from many extreme environments.</title>
        <authorList>
            <person name="Coleine C."/>
            <person name="Stajich J.E."/>
            <person name="Selbmann L."/>
        </authorList>
    </citation>
    <scope>NUCLEOTIDE SEQUENCE</scope>
    <source>
        <strain evidence="2">CCFEE 5810</strain>
    </source>
</reference>
<dbReference type="InterPro" id="IPR052897">
    <property type="entry name" value="Sec-Metab_Biosynth_Hydrolase"/>
</dbReference>
<accession>A0AAN7VVT8</accession>
<feature type="domain" description="AB hydrolase-1" evidence="1">
    <location>
        <begin position="8"/>
        <end position="240"/>
    </location>
</feature>
<sequence>MVATPPTIIIAHAAFHQPAHYIGFTAALDEVGLTEYRIPQLPSSSLAPPAKDAYAQDVAVLRKTIRSCLTSGRDVLLLAHSYGGIPLSDALADIPQTTERDHAKVLGVVFVAAIVPEEGESLAKAMKTGVAEWVRTEGGVCKVDDPASVLFNTLGDEAALAEAVEHVRPQALSSFTAPAKTASWRYYPCAYVKCKKDNSTTMIDQEHMIEKLQRRCEWTPTVAELESDHCPFISMPEQLAGLVVKLVEDAE</sequence>
<evidence type="ECO:0000313" key="3">
    <source>
        <dbReference type="Proteomes" id="UP001310594"/>
    </source>
</evidence>
<dbReference type="InterPro" id="IPR000073">
    <property type="entry name" value="AB_hydrolase_1"/>
</dbReference>
<name>A0AAN7VVT8_9PEZI</name>
<dbReference type="Proteomes" id="UP001310594">
    <property type="component" value="Unassembled WGS sequence"/>
</dbReference>
<dbReference type="Gene3D" id="3.40.50.1820">
    <property type="entry name" value="alpha/beta hydrolase"/>
    <property type="match status" value="1"/>
</dbReference>
<comment type="caution">
    <text evidence="2">The sequence shown here is derived from an EMBL/GenBank/DDBJ whole genome shotgun (WGS) entry which is preliminary data.</text>
</comment>
<dbReference type="EMBL" id="JAVRQU010000026">
    <property type="protein sequence ID" value="KAK5690265.1"/>
    <property type="molecule type" value="Genomic_DNA"/>
</dbReference>
<dbReference type="AlphaFoldDB" id="A0AAN7VVT8"/>
<dbReference type="PANTHER" id="PTHR37017:SF11">
    <property type="entry name" value="ESTERASE_LIPASE_THIOESTERASE DOMAIN-CONTAINING PROTEIN"/>
    <property type="match status" value="1"/>
</dbReference>